<reference evidence="1 2" key="1">
    <citation type="submission" date="2017-06" db="EMBL/GenBank/DDBJ databases">
        <title>Comparative genomic analysis of Ambrosia Fusariam Clade fungi.</title>
        <authorList>
            <person name="Stajich J.E."/>
            <person name="Carrillo J."/>
            <person name="Kijimoto T."/>
            <person name="Eskalen A."/>
            <person name="O'Donnell K."/>
            <person name="Kasson M."/>
        </authorList>
    </citation>
    <scope>NUCLEOTIDE SEQUENCE [LARGE SCALE GENOMIC DNA]</scope>
    <source>
        <strain evidence="1 2">NRRL62606</strain>
    </source>
</reference>
<proteinExistence type="predicted"/>
<dbReference type="Proteomes" id="UP000287972">
    <property type="component" value="Unassembled WGS sequence"/>
</dbReference>
<name>A0A428RSL9_9HYPO</name>
<comment type="caution">
    <text evidence="1">The sequence shown here is derived from an EMBL/GenBank/DDBJ whole genome shotgun (WGS) entry which is preliminary data.</text>
</comment>
<evidence type="ECO:0000313" key="2">
    <source>
        <dbReference type="Proteomes" id="UP000287972"/>
    </source>
</evidence>
<dbReference type="EMBL" id="NKCL01000143">
    <property type="protein sequence ID" value="RSL80545.1"/>
    <property type="molecule type" value="Genomic_DNA"/>
</dbReference>
<dbReference type="AlphaFoldDB" id="A0A428RSL9"/>
<sequence>MSEYHDRQPTMSEYHGGQLNVLMQGTPIVMAEGLLFELTPWTHRWAANLVCLPQNSSLAVPPACHGYLGCYRGSM</sequence>
<evidence type="ECO:0000313" key="1">
    <source>
        <dbReference type="EMBL" id="RSL80545.1"/>
    </source>
</evidence>
<accession>A0A428RSL9</accession>
<gene>
    <name evidence="1" type="ORF">CEP51_006503</name>
</gene>
<organism evidence="1 2">
    <name type="scientific">Fusarium floridanum</name>
    <dbReference type="NCBI Taxonomy" id="1325733"/>
    <lineage>
        <taxon>Eukaryota</taxon>
        <taxon>Fungi</taxon>
        <taxon>Dikarya</taxon>
        <taxon>Ascomycota</taxon>
        <taxon>Pezizomycotina</taxon>
        <taxon>Sordariomycetes</taxon>
        <taxon>Hypocreomycetidae</taxon>
        <taxon>Hypocreales</taxon>
        <taxon>Nectriaceae</taxon>
        <taxon>Fusarium</taxon>
        <taxon>Fusarium solani species complex</taxon>
    </lineage>
</organism>
<protein>
    <submittedName>
        <fullName evidence="1">Uncharacterized protein</fullName>
    </submittedName>
</protein>
<keyword evidence="2" id="KW-1185">Reference proteome</keyword>